<dbReference type="RefSeq" id="WP_045038969.1">
    <property type="nucleotide sequence ID" value="NZ_PYOP01000070.1"/>
</dbReference>
<dbReference type="Proteomes" id="UP000241190">
    <property type="component" value="Unassembled WGS sequence"/>
</dbReference>
<keyword evidence="1" id="KW-1133">Transmembrane helix</keyword>
<accession>A0ABX5GMG9</accession>
<comment type="caution">
    <text evidence="2">The sequence shown here is derived from an EMBL/GenBank/DDBJ whole genome shotgun (WGS) entry which is preliminary data.</text>
</comment>
<gene>
    <name evidence="2" type="ORF">C9J52_20245</name>
</gene>
<evidence type="ECO:0000313" key="3">
    <source>
        <dbReference type="Proteomes" id="UP000241190"/>
    </source>
</evidence>
<feature type="transmembrane region" description="Helical" evidence="1">
    <location>
        <begin position="6"/>
        <end position="25"/>
    </location>
</feature>
<name>A0ABX5GMG9_9GAMM</name>
<dbReference type="EMBL" id="PYOP01000070">
    <property type="protein sequence ID" value="PSW89086.1"/>
    <property type="molecule type" value="Genomic_DNA"/>
</dbReference>
<keyword evidence="1" id="KW-0472">Membrane</keyword>
<keyword evidence="3" id="KW-1185">Reference proteome</keyword>
<keyword evidence="1" id="KW-0812">Transmembrane</keyword>
<evidence type="ECO:0008006" key="4">
    <source>
        <dbReference type="Google" id="ProtNLM"/>
    </source>
</evidence>
<evidence type="ECO:0000313" key="2">
    <source>
        <dbReference type="EMBL" id="PSW89086.1"/>
    </source>
</evidence>
<sequence>MYYYAMISINILICIMLILLLLQLNEKDKILTFNKKLNCIYSDKEKVLTLKKSSANYRFFEFIFDNKNKPIYISDLSGTVFFGDNISISKVISNTKLPRHLINKFFIISSDHFVFNCQ</sequence>
<protein>
    <recommendedName>
        <fullName evidence="4">Entry-fusion complex component</fullName>
    </recommendedName>
</protein>
<reference evidence="2 3" key="1">
    <citation type="submission" date="2018-03" db="EMBL/GenBank/DDBJ databases">
        <title>Whole genome sequencing of Histamine producing bacteria.</title>
        <authorList>
            <person name="Butler K."/>
        </authorList>
    </citation>
    <scope>NUCLEOTIDE SEQUENCE [LARGE SCALE GENOMIC DNA]</scope>
    <source>
        <strain evidence="2 3">ATCC 51761</strain>
    </source>
</reference>
<evidence type="ECO:0000256" key="1">
    <source>
        <dbReference type="SAM" id="Phobius"/>
    </source>
</evidence>
<proteinExistence type="predicted"/>
<organism evidence="2 3">
    <name type="scientific">Photobacterium iliopiscarium</name>
    <dbReference type="NCBI Taxonomy" id="56192"/>
    <lineage>
        <taxon>Bacteria</taxon>
        <taxon>Pseudomonadati</taxon>
        <taxon>Pseudomonadota</taxon>
        <taxon>Gammaproteobacteria</taxon>
        <taxon>Vibrionales</taxon>
        <taxon>Vibrionaceae</taxon>
        <taxon>Photobacterium</taxon>
    </lineage>
</organism>